<gene>
    <name evidence="2" type="ORF">C5Q98_02055</name>
</gene>
<feature type="compositionally biased region" description="Basic and acidic residues" evidence="1">
    <location>
        <begin position="133"/>
        <end position="143"/>
    </location>
</feature>
<dbReference type="AlphaFoldDB" id="A0A2S0KM55"/>
<dbReference type="EMBL" id="CP027226">
    <property type="protein sequence ID" value="AVM42087.1"/>
    <property type="molecule type" value="Genomic_DNA"/>
</dbReference>
<reference evidence="3" key="1">
    <citation type="submission" date="2018-02" db="EMBL/GenBank/DDBJ databases">
        <authorList>
            <person name="Holder M.E."/>
            <person name="Ajami N.J."/>
            <person name="Petrosino J.F."/>
        </authorList>
    </citation>
    <scope>NUCLEOTIDE SEQUENCE [LARGE SCALE GENOMIC DNA]</scope>
    <source>
        <strain evidence="3">CCUG 47711</strain>
    </source>
</reference>
<keyword evidence="3" id="KW-1185">Reference proteome</keyword>
<dbReference type="KEGG" id="fsa:C5Q98_02055"/>
<evidence type="ECO:0000313" key="2">
    <source>
        <dbReference type="EMBL" id="AVM42087.1"/>
    </source>
</evidence>
<evidence type="ECO:0000256" key="1">
    <source>
        <dbReference type="SAM" id="MobiDB-lite"/>
    </source>
</evidence>
<evidence type="ECO:0000313" key="3">
    <source>
        <dbReference type="Proteomes" id="UP000237947"/>
    </source>
</evidence>
<sequence length="640" mass="74088">MNNPKKSENYEQLPIEEWLNSSNDEPDLSNDKNMISSNEKVKESPLMEDGSQDSSAQNYSNNSSLNDEKNGIYIAKSNAELAELENNKNQDIEQDNFSNYDEYIEEKFSAARDAMENKNDKQYERNVFSSTPPREKSAKLLPSNDRKTESMYVPYYERYALNSNAFDDQNLYDSNENLINSSPNETKAGEVRAEIASSKAFSKQPMATRTTSAAKTAGLDLANEFRNSKISNSLRKSRERHPYLMERPLSITDQDARRLLDKIVATPSYDIPRLANELNSEEVRYIFHAMLLLDQRDEHLIPALQQIAIQRANWSMYIIAWSTLQRNFPNKNIQKTLELMYSRIISDSNRSDIKPSSNHRAISEVVNLAKSDAALVSDIVKQINQSYNLSPDSGLETFIYVYQILVRSNFGGAVLGEFFRKADILVLYKKAEILCESLEYMHPGIAAEILSRIISNRDDINGPKLYIYKYIAEVFLQKHPDHAVWKYLSRDLIRTYKSWYIQDRIISQTQVYPAKSNFLESYLNDIEDVAMINQDIMAIRFENFILLDDRRRGDSLMYYKDEAIKNLLTRGLEERDLVNTKFAESNAKTAISNKSYPDIVLLEILPPQLEYARKFMDRALGSYRRNKQHKSIFNNWFKQD</sequence>
<dbReference type="Proteomes" id="UP000237947">
    <property type="component" value="Chromosome"/>
</dbReference>
<feature type="region of interest" description="Disordered" evidence="1">
    <location>
        <begin position="115"/>
        <end position="143"/>
    </location>
</feature>
<dbReference type="RefSeq" id="WP_106012073.1">
    <property type="nucleotide sequence ID" value="NZ_CP027226.1"/>
</dbReference>
<feature type="compositionally biased region" description="Polar residues" evidence="1">
    <location>
        <begin position="52"/>
        <end position="65"/>
    </location>
</feature>
<feature type="compositionally biased region" description="Basic and acidic residues" evidence="1">
    <location>
        <begin position="115"/>
        <end position="124"/>
    </location>
</feature>
<organism evidence="2 3">
    <name type="scientific">Fastidiosipila sanguinis</name>
    <dbReference type="NCBI Taxonomy" id="236753"/>
    <lineage>
        <taxon>Bacteria</taxon>
        <taxon>Bacillati</taxon>
        <taxon>Bacillota</taxon>
        <taxon>Clostridia</taxon>
        <taxon>Eubacteriales</taxon>
        <taxon>Oscillospiraceae</taxon>
        <taxon>Fastidiosipila</taxon>
    </lineage>
</organism>
<dbReference type="OrthoDB" id="9858197at2"/>
<feature type="region of interest" description="Disordered" evidence="1">
    <location>
        <begin position="1"/>
        <end position="67"/>
    </location>
</feature>
<accession>A0A2S0KM55</accession>
<name>A0A2S0KM55_9FIRM</name>
<protein>
    <submittedName>
        <fullName evidence="2">Uncharacterized protein</fullName>
    </submittedName>
</protein>
<proteinExistence type="predicted"/>